<name>A0ABX0R710_9GAMM</name>
<protein>
    <submittedName>
        <fullName evidence="1">ParA family protein</fullName>
    </submittedName>
</protein>
<dbReference type="Proteomes" id="UP000780690">
    <property type="component" value="Unassembled WGS sequence"/>
</dbReference>
<feature type="non-terminal residue" evidence="1">
    <location>
        <position position="65"/>
    </location>
</feature>
<keyword evidence="2" id="KW-1185">Reference proteome</keyword>
<evidence type="ECO:0000313" key="1">
    <source>
        <dbReference type="EMBL" id="NIF03803.1"/>
    </source>
</evidence>
<comment type="caution">
    <text evidence="1">The sequence shown here is derived from an EMBL/GenBank/DDBJ whole genome shotgun (WGS) entry which is preliminary data.</text>
</comment>
<proteinExistence type="predicted"/>
<dbReference type="RefSeq" id="WP_205298441.1">
    <property type="nucleotide sequence ID" value="NZ_VWXD01000035.1"/>
</dbReference>
<gene>
    <name evidence="1" type="ORF">F3J38_27855</name>
</gene>
<dbReference type="EMBL" id="VWXD01000035">
    <property type="protein sequence ID" value="NIF03803.1"/>
    <property type="molecule type" value="Genomic_DNA"/>
</dbReference>
<accession>A0ABX0R710</accession>
<organism evidence="1 2">
    <name type="scientific">Candidatus Pantoea formicae</name>
    <dbReference type="NCBI Taxonomy" id="2608355"/>
    <lineage>
        <taxon>Bacteria</taxon>
        <taxon>Pseudomonadati</taxon>
        <taxon>Pseudomonadota</taxon>
        <taxon>Gammaproteobacteria</taxon>
        <taxon>Enterobacterales</taxon>
        <taxon>Erwiniaceae</taxon>
        <taxon>Pantoea</taxon>
    </lineage>
</organism>
<reference evidence="1 2" key="1">
    <citation type="journal article" date="2019" name="bioRxiv">
        <title>Bacteria contribute to plant secondary compound degradation in a generalist herbivore system.</title>
        <authorList>
            <person name="Francoeur C.B."/>
            <person name="Khadempour L."/>
            <person name="Moreira-Soto R.D."/>
            <person name="Gotting K."/>
            <person name="Book A.J."/>
            <person name="Pinto-Tomas A.A."/>
            <person name="Keefover-Ring K."/>
            <person name="Currie C.R."/>
        </authorList>
    </citation>
    <scope>NUCLEOTIDE SEQUENCE [LARGE SCALE GENOMIC DNA]</scope>
    <source>
        <strain evidence="1 2">Acro-805</strain>
    </source>
</reference>
<evidence type="ECO:0000313" key="2">
    <source>
        <dbReference type="Proteomes" id="UP000780690"/>
    </source>
</evidence>
<sequence>MLTGFDTRINVQAIIREDAITQFGDQVRAELPRRTAIDEAFQVGWRLGDRRAPEITALADIVRGF</sequence>